<protein>
    <submittedName>
        <fullName evidence="1">Uncharacterized protein</fullName>
    </submittedName>
</protein>
<dbReference type="EMBL" id="JAGSOG010000082">
    <property type="protein sequence ID" value="MBR7835085.1"/>
    <property type="molecule type" value="Genomic_DNA"/>
</dbReference>
<name>A0A941EME7_9ACTN</name>
<accession>A0A941EME7</accession>
<organism evidence="1 2">
    <name type="scientific">Actinospica durhamensis</name>
    <dbReference type="NCBI Taxonomy" id="1508375"/>
    <lineage>
        <taxon>Bacteria</taxon>
        <taxon>Bacillati</taxon>
        <taxon>Actinomycetota</taxon>
        <taxon>Actinomycetes</taxon>
        <taxon>Catenulisporales</taxon>
        <taxon>Actinospicaceae</taxon>
        <taxon>Actinospica</taxon>
    </lineage>
</organism>
<sequence>MSAAAYPLRRMLVESLTMLAADAPDQRAWSEEHRMPTDALALEFNDAFAMVDVFVEEGLFDLGPAVLADLKVIHGLFTTMRGRANAERWTLDALAHDPGWTAIRETARRVLGRIDGERSAQAWKDPRPHSGDRLV</sequence>
<comment type="caution">
    <text evidence="1">The sequence shown here is derived from an EMBL/GenBank/DDBJ whole genome shotgun (WGS) entry which is preliminary data.</text>
</comment>
<dbReference type="Proteomes" id="UP000675781">
    <property type="component" value="Unassembled WGS sequence"/>
</dbReference>
<reference evidence="1" key="1">
    <citation type="submission" date="2021-04" db="EMBL/GenBank/DDBJ databases">
        <title>Genome based classification of Actinospica acidithermotolerans sp. nov., an actinobacterium isolated from an Indonesian hot spring.</title>
        <authorList>
            <person name="Kusuma A.B."/>
            <person name="Putra K.E."/>
            <person name="Nafisah S."/>
            <person name="Loh J."/>
            <person name="Nouioui I."/>
            <person name="Goodfellow M."/>
        </authorList>
    </citation>
    <scope>NUCLEOTIDE SEQUENCE</scope>
    <source>
        <strain evidence="1">CSCA 57</strain>
    </source>
</reference>
<gene>
    <name evidence="1" type="ORF">KDL01_17555</name>
</gene>
<evidence type="ECO:0000313" key="1">
    <source>
        <dbReference type="EMBL" id="MBR7835085.1"/>
    </source>
</evidence>
<dbReference type="AlphaFoldDB" id="A0A941EME7"/>
<dbReference type="RefSeq" id="WP_212529598.1">
    <property type="nucleotide sequence ID" value="NZ_JAGSOG010000082.1"/>
</dbReference>
<keyword evidence="2" id="KW-1185">Reference proteome</keyword>
<evidence type="ECO:0000313" key="2">
    <source>
        <dbReference type="Proteomes" id="UP000675781"/>
    </source>
</evidence>
<proteinExistence type="predicted"/>